<evidence type="ECO:0000313" key="1">
    <source>
        <dbReference type="EMBL" id="MQT82842.1"/>
    </source>
</evidence>
<proteinExistence type="predicted"/>
<accession>A0A6A7Z0K9</accession>
<dbReference type="NCBIfam" id="NF041770">
    <property type="entry name" value="CFI_box_CTERM"/>
    <property type="match status" value="1"/>
</dbReference>
<name>A0A6A7Z0K9_9PSED</name>
<gene>
    <name evidence="1" type="ORF">GHN86_22665</name>
</gene>
<dbReference type="EMBL" id="WIWC01000072">
    <property type="protein sequence ID" value="MQT82842.1"/>
    <property type="molecule type" value="Genomic_DNA"/>
</dbReference>
<comment type="caution">
    <text evidence="1">The sequence shown here is derived from an EMBL/GenBank/DDBJ whole genome shotgun (WGS) entry which is preliminary data.</text>
</comment>
<sequence length="190" mass="21442">MSDKNLPSQPGSESNVQLHDNGLKAGSLIGQAVSRLSKEQADHLMAKAGEEALRLEGKQHELNIEYVHGKKSLEDHIDAFSMLEKNGRLTRQKVSTEIKSGNTRMHIESKSGGTCFVATAAYQSAEHSDVVYLRNFRDQTLVNYEKGRAFISWYWKIGPKLARHVNNYPVLRKPARYSIGIIVYILKIFK</sequence>
<dbReference type="RefSeq" id="WP_153387361.1">
    <property type="nucleotide sequence ID" value="NZ_WIWC01000072.1"/>
</dbReference>
<reference evidence="1" key="1">
    <citation type="submission" date="2019-10" db="EMBL/GenBank/DDBJ databases">
        <title>Evaluation of single-gene subtyping targets for Pseudomonas.</title>
        <authorList>
            <person name="Reichler S.J."/>
            <person name="Orsi R.H."/>
            <person name="Wiedmann M."/>
            <person name="Martin N.H."/>
            <person name="Murphy S.I."/>
        </authorList>
    </citation>
    <scope>NUCLEOTIDE SEQUENCE</scope>
    <source>
        <strain evidence="1">FSL R10-2339</strain>
    </source>
</reference>
<protein>
    <submittedName>
        <fullName evidence="1">Uncharacterized protein</fullName>
    </submittedName>
</protein>
<dbReference type="AlphaFoldDB" id="A0A6A7Z0K9"/>
<dbReference type="InterPro" id="IPR049886">
    <property type="entry name" value="CFI_box_CTERM_dom"/>
</dbReference>
<organism evidence="1">
    <name type="scientific">Pseudomonas helleri</name>
    <dbReference type="NCBI Taxonomy" id="1608996"/>
    <lineage>
        <taxon>Bacteria</taxon>
        <taxon>Pseudomonadati</taxon>
        <taxon>Pseudomonadota</taxon>
        <taxon>Gammaproteobacteria</taxon>
        <taxon>Pseudomonadales</taxon>
        <taxon>Pseudomonadaceae</taxon>
        <taxon>Pseudomonas</taxon>
    </lineage>
</organism>